<dbReference type="GO" id="GO:0071539">
    <property type="term" value="P:protein localization to centrosome"/>
    <property type="evidence" value="ECO:0007669"/>
    <property type="project" value="TreeGrafter"/>
</dbReference>
<dbReference type="PANTHER" id="PTHR15128">
    <property type="entry name" value="TAL1 SCL INTERRUPTING LOCUS"/>
    <property type="match status" value="1"/>
</dbReference>
<dbReference type="EMBL" id="CAHIKZ030004896">
    <property type="protein sequence ID" value="CAE1316904.1"/>
    <property type="molecule type" value="Genomic_DNA"/>
</dbReference>
<organism evidence="3 4">
    <name type="scientific">Acanthosepion pharaonis</name>
    <name type="common">Pharaoh cuttlefish</name>
    <name type="synonym">Sepia pharaonis</name>
    <dbReference type="NCBI Taxonomy" id="158019"/>
    <lineage>
        <taxon>Eukaryota</taxon>
        <taxon>Metazoa</taxon>
        <taxon>Spiralia</taxon>
        <taxon>Lophotrochozoa</taxon>
        <taxon>Mollusca</taxon>
        <taxon>Cephalopoda</taxon>
        <taxon>Coleoidea</taxon>
        <taxon>Decapodiformes</taxon>
        <taxon>Sepiida</taxon>
        <taxon>Sepiina</taxon>
        <taxon>Sepiidae</taxon>
        <taxon>Acanthosepion</taxon>
    </lineage>
</organism>
<gene>
    <name evidence="3" type="ORF">SPHA_67618</name>
</gene>
<comment type="caution">
    <text evidence="3">The sequence shown here is derived from an EMBL/GenBank/DDBJ whole genome shotgun (WGS) entry which is preliminary data.</text>
</comment>
<evidence type="ECO:0000256" key="1">
    <source>
        <dbReference type="SAM" id="MobiDB-lite"/>
    </source>
</evidence>
<feature type="region of interest" description="Disordered" evidence="1">
    <location>
        <begin position="722"/>
        <end position="754"/>
    </location>
</feature>
<feature type="domain" description="STIL N-terminal" evidence="2">
    <location>
        <begin position="13"/>
        <end position="316"/>
    </location>
</feature>
<feature type="region of interest" description="Disordered" evidence="1">
    <location>
        <begin position="681"/>
        <end position="707"/>
    </location>
</feature>
<keyword evidence="4" id="KW-1185">Reference proteome</keyword>
<dbReference type="PANTHER" id="PTHR15128:SF0">
    <property type="entry name" value="SCL-INTERRUPTING LOCUS PROTEIN"/>
    <property type="match status" value="1"/>
</dbReference>
<feature type="compositionally biased region" description="Polar residues" evidence="1">
    <location>
        <begin position="497"/>
        <end position="512"/>
    </location>
</feature>
<dbReference type="GO" id="GO:0005815">
    <property type="term" value="C:microtubule organizing center"/>
    <property type="evidence" value="ECO:0007669"/>
    <property type="project" value="TreeGrafter"/>
</dbReference>
<dbReference type="GO" id="GO:0007224">
    <property type="term" value="P:smoothened signaling pathway"/>
    <property type="evidence" value="ECO:0007669"/>
    <property type="project" value="TreeGrafter"/>
</dbReference>
<feature type="region of interest" description="Disordered" evidence="1">
    <location>
        <begin position="497"/>
        <end position="521"/>
    </location>
</feature>
<proteinExistence type="predicted"/>
<name>A0A812E5N1_ACAPH</name>
<dbReference type="Pfam" id="PF15253">
    <property type="entry name" value="STIL_N"/>
    <property type="match status" value="1"/>
</dbReference>
<dbReference type="OrthoDB" id="76173at2759"/>
<evidence type="ECO:0000313" key="4">
    <source>
        <dbReference type="Proteomes" id="UP000597762"/>
    </source>
</evidence>
<feature type="compositionally biased region" description="Polar residues" evidence="1">
    <location>
        <begin position="434"/>
        <end position="446"/>
    </location>
</feature>
<sequence length="1004" mass="111202">MKDLRFPRVRTVLWDRSNQGPPIHIHVSSFRKPQVCVSVSGLHVIKQHAASSLDSQRITLYANVVYDKDGQRVSIMVDTADEAKGSDENKVMPIQVPILISKSKKCVFPPEDYTKAVKNVFVHCGSSDPVELGNFFSVLGKCFDQKCEGGLLETYLEFDVITAVTQIKVVPINSVPIMLTALSKDLASPMGWSNLHGQSRSGYITMDHARKLVLMVDSDPKIFTLPLIGIWVSGVESVCHPFVWASCLRYLCNSNLQQRVCLPPNPFILVLYSRLHTKPDFYECNPLNADVKLHQMEIYCGFKPVHLGYTQDLLTVELNLLKYGIKKDKIDAVASRMVKAPGSKVEPVSSSDEMMPRSIPTPHQSKIPEAKFDVPEVSIIFSDSGNHPNQTGSMTVSCPTLTTSNFQHPPTLLTPANCSSYTRMENSAVVSTTPSTTHQQLQQGNKSLPLGYPTSQNLQLKGYNSQPTPHPPLAQSAQLRDLKAQVQQLKLSQTCKSVSDPSSQSTISTGVGTSLCDDTGQSLKSDKQSTVAVNTSFQYPARTPSPVEKVATVTVSLQTSPVKFLPSQSDQHSPVIDSSQKKIFPLTNSTESRPWHFSQNQNGSFSATMPDMSHEDLSAVARRLSVDQRSMDSFQSEMVVDLPSYQTSLFRSTESANIDRLPSLSSSHSLVSASMCANMQHHTDSERDTDDDDDTGHGNPQVLPNKPECYEQLINNVKQLLQREDPEENAPLQDTESDMTKDSPGNENYLANETSRIRDDSLLFADESCHRSELNLVDCTFVPKINYTSMLLDSDTETSLEINSLALKYLKDDQLTQIAKLHKQEASSARPLCQNVLLRQIMRNNPDTSGADISKYGMCVNNLTFATRKYMEKHHLIESDSKNNQRIIQDSTETNSLLQESEQDGSYPNIFGTLSPSPPLACRNNKDRPQVAGPLAGVAAGTVLPCNRFQPLSKSTPVLKPFPKIDSSPMENVFVPIQSPTNEELDTENRILDIAKLKQLPKLL</sequence>
<feature type="compositionally biased region" description="Polar residues" evidence="1">
    <location>
        <begin position="743"/>
        <end position="754"/>
    </location>
</feature>
<reference evidence="3" key="1">
    <citation type="submission" date="2021-01" db="EMBL/GenBank/DDBJ databases">
        <authorList>
            <person name="Li R."/>
            <person name="Bekaert M."/>
        </authorList>
    </citation>
    <scope>NUCLEOTIDE SEQUENCE</scope>
    <source>
        <strain evidence="3">Farmed</strain>
    </source>
</reference>
<feature type="region of interest" description="Disordered" evidence="1">
    <location>
        <begin position="343"/>
        <end position="366"/>
    </location>
</feature>
<dbReference type="Proteomes" id="UP000597762">
    <property type="component" value="Unassembled WGS sequence"/>
</dbReference>
<accession>A0A812E5N1</accession>
<dbReference type="AlphaFoldDB" id="A0A812E5N1"/>
<dbReference type="GO" id="GO:0031023">
    <property type="term" value="P:microtubule organizing center organization"/>
    <property type="evidence" value="ECO:0007669"/>
    <property type="project" value="TreeGrafter"/>
</dbReference>
<protein>
    <submittedName>
        <fullName evidence="3">STIL</fullName>
    </submittedName>
</protein>
<dbReference type="GO" id="GO:0007052">
    <property type="term" value="P:mitotic spindle organization"/>
    <property type="evidence" value="ECO:0007669"/>
    <property type="project" value="TreeGrafter"/>
</dbReference>
<evidence type="ECO:0000259" key="2">
    <source>
        <dbReference type="Pfam" id="PF15253"/>
    </source>
</evidence>
<feature type="region of interest" description="Disordered" evidence="1">
    <location>
        <begin position="434"/>
        <end position="454"/>
    </location>
</feature>
<dbReference type="InterPro" id="IPR026123">
    <property type="entry name" value="STIL"/>
</dbReference>
<evidence type="ECO:0000313" key="3">
    <source>
        <dbReference type="EMBL" id="CAE1316904.1"/>
    </source>
</evidence>
<dbReference type="InterPro" id="IPR057731">
    <property type="entry name" value="STIL_N"/>
</dbReference>